<evidence type="ECO:0000256" key="21">
    <source>
        <dbReference type="PIRSR" id="PIRSR000006-2"/>
    </source>
</evidence>
<feature type="transmembrane region" description="Helical" evidence="22">
    <location>
        <begin position="56"/>
        <end position="75"/>
    </location>
</feature>
<dbReference type="PANTHER" id="PTHR33751">
    <property type="entry name" value="CBB3-TYPE CYTOCHROME C OXIDASE SUBUNIT FIXP"/>
    <property type="match status" value="1"/>
</dbReference>
<dbReference type="InterPro" id="IPR038414">
    <property type="entry name" value="CcoP_N_sf"/>
</dbReference>
<keyword evidence="17 19" id="KW-0406">Ion transport</keyword>
<dbReference type="GO" id="GO:1902600">
    <property type="term" value="P:proton transmembrane transport"/>
    <property type="evidence" value="ECO:0007669"/>
    <property type="project" value="UniProtKB-KW"/>
</dbReference>
<dbReference type="Gene3D" id="6.10.280.130">
    <property type="match status" value="1"/>
</dbReference>
<keyword evidence="7 19" id="KW-0349">Heme</keyword>
<dbReference type="OrthoDB" id="9811281at2"/>
<keyword evidence="16 19" id="KW-0408">Iron</keyword>
<proteinExistence type="inferred from homology"/>
<evidence type="ECO:0000256" key="6">
    <source>
        <dbReference type="ARBA" id="ARBA00022519"/>
    </source>
</evidence>
<dbReference type="GO" id="GO:0020037">
    <property type="term" value="F:heme binding"/>
    <property type="evidence" value="ECO:0007669"/>
    <property type="project" value="InterPro"/>
</dbReference>
<dbReference type="AlphaFoldDB" id="A0A1X7AHS6"/>
<comment type="cofactor">
    <cofactor evidence="19 21">
        <name>heme c</name>
        <dbReference type="ChEBI" id="CHEBI:61717"/>
    </cofactor>
    <text evidence="19 21">Binds 2 heme C groups per subunit.</text>
</comment>
<dbReference type="GO" id="GO:0016491">
    <property type="term" value="F:oxidoreductase activity"/>
    <property type="evidence" value="ECO:0007669"/>
    <property type="project" value="UniProtKB-KW"/>
</dbReference>
<dbReference type="UniPathway" id="UPA00705"/>
<evidence type="ECO:0000256" key="22">
    <source>
        <dbReference type="SAM" id="Phobius"/>
    </source>
</evidence>
<feature type="binding site" description="covalent" evidence="21">
    <location>
        <position position="228"/>
    </location>
    <ligand>
        <name>heme c</name>
        <dbReference type="ChEBI" id="CHEBI:61717"/>
        <label>2</label>
    </ligand>
</feature>
<dbReference type="Pfam" id="PF13442">
    <property type="entry name" value="Cytochrome_CBB3"/>
    <property type="match status" value="2"/>
</dbReference>
<keyword evidence="12 19" id="KW-0375">Hydrogen ion transport</keyword>
<dbReference type="RefSeq" id="WP_087108664.1">
    <property type="nucleotide sequence ID" value="NZ_CBCSCN010000008.1"/>
</dbReference>
<evidence type="ECO:0000256" key="15">
    <source>
        <dbReference type="ARBA" id="ARBA00023002"/>
    </source>
</evidence>
<feature type="binding site" description="axial binding residue" evidence="20">
    <location>
        <position position="183"/>
    </location>
    <ligand>
        <name>heme c</name>
        <dbReference type="ChEBI" id="CHEBI:61717"/>
        <label>2</label>
    </ligand>
    <ligandPart>
        <name>Fe</name>
        <dbReference type="ChEBI" id="CHEBI:18248"/>
    </ligandPart>
</feature>
<dbReference type="SUPFAM" id="SSF46626">
    <property type="entry name" value="Cytochrome c"/>
    <property type="match status" value="2"/>
</dbReference>
<feature type="domain" description="Cytochrome c" evidence="23">
    <location>
        <begin position="215"/>
        <end position="296"/>
    </location>
</feature>
<dbReference type="GO" id="GO:0005506">
    <property type="term" value="F:iron ion binding"/>
    <property type="evidence" value="ECO:0007669"/>
    <property type="project" value="InterPro"/>
</dbReference>
<keyword evidence="9 22" id="KW-0812">Transmembrane</keyword>
<organism evidence="24 25">
    <name type="scientific">Parendozoicomonas haliclonae</name>
    <dbReference type="NCBI Taxonomy" id="1960125"/>
    <lineage>
        <taxon>Bacteria</taxon>
        <taxon>Pseudomonadati</taxon>
        <taxon>Pseudomonadota</taxon>
        <taxon>Gammaproteobacteria</taxon>
        <taxon>Oceanospirillales</taxon>
        <taxon>Endozoicomonadaceae</taxon>
        <taxon>Parendozoicomonas</taxon>
    </lineage>
</organism>
<evidence type="ECO:0000313" key="24">
    <source>
        <dbReference type="EMBL" id="SMA43556.1"/>
    </source>
</evidence>
<keyword evidence="14 22" id="KW-1133">Transmembrane helix</keyword>
<evidence type="ECO:0000256" key="17">
    <source>
        <dbReference type="ARBA" id="ARBA00023065"/>
    </source>
</evidence>
<keyword evidence="6 19" id="KW-0997">Cell inner membrane</keyword>
<dbReference type="InterPro" id="IPR008168">
    <property type="entry name" value="Cyt_C_IC"/>
</dbReference>
<keyword evidence="5 19" id="KW-1003">Cell membrane</keyword>
<keyword evidence="11" id="KW-0677">Repeat</keyword>
<evidence type="ECO:0000256" key="5">
    <source>
        <dbReference type="ARBA" id="ARBA00022475"/>
    </source>
</evidence>
<evidence type="ECO:0000256" key="7">
    <source>
        <dbReference type="ARBA" id="ARBA00022617"/>
    </source>
</evidence>
<feature type="binding site" description="covalent" evidence="21">
    <location>
        <position position="231"/>
    </location>
    <ligand>
        <name>heme c</name>
        <dbReference type="ChEBI" id="CHEBI:61717"/>
        <label>2</label>
    </ligand>
</feature>
<dbReference type="Pfam" id="PF14715">
    <property type="entry name" value="FixP_N"/>
    <property type="match status" value="1"/>
</dbReference>
<evidence type="ECO:0000256" key="10">
    <source>
        <dbReference type="ARBA" id="ARBA00022723"/>
    </source>
</evidence>
<comment type="subcellular location">
    <subcellularLocation>
        <location evidence="1 19">Cell inner membrane</location>
    </subcellularLocation>
</comment>
<evidence type="ECO:0000313" key="25">
    <source>
        <dbReference type="Proteomes" id="UP000196573"/>
    </source>
</evidence>
<keyword evidence="8 19" id="KW-0679">Respiratory chain</keyword>
<evidence type="ECO:0000256" key="18">
    <source>
        <dbReference type="ARBA" id="ARBA00023136"/>
    </source>
</evidence>
<dbReference type="EMBL" id="FWPT01000003">
    <property type="protein sequence ID" value="SMA43556.1"/>
    <property type="molecule type" value="Genomic_DNA"/>
</dbReference>
<evidence type="ECO:0000256" key="4">
    <source>
        <dbReference type="ARBA" id="ARBA00022448"/>
    </source>
</evidence>
<dbReference type="Gene3D" id="1.10.760.10">
    <property type="entry name" value="Cytochrome c-like domain"/>
    <property type="match status" value="2"/>
</dbReference>
<evidence type="ECO:0000256" key="11">
    <source>
        <dbReference type="ARBA" id="ARBA00022737"/>
    </source>
</evidence>
<name>A0A1X7AHS6_9GAMM</name>
<dbReference type="GO" id="GO:0006119">
    <property type="term" value="P:oxidative phosphorylation"/>
    <property type="evidence" value="ECO:0007669"/>
    <property type="project" value="UniProtKB-UniPathway"/>
</dbReference>
<comment type="similarity">
    <text evidence="3 19">Belongs to the CcoP / FixP family.</text>
</comment>
<sequence>MSSFWSGWVLVLTLACLALVVFVLFSTWKVQRKDTTEDTVGHEFDGITEYDNPMPMWWIGLFLGTLIFGAVYLVLYPGIWPGKFDGILGWSSTGELKADQEKHARQYQPIFEQYAATSIEELQENPKALAMGKRIFLNNCALCHGSDAGGAFGFPQLTDHDWLWGGSPDEIKMSVLNGRNGQMPAWGPVLGDKGVRDVASYVRSMSGLDVKADQSALDNGKALYATTCAVCHGNEGKGNKMFGAPNLTDDTWLYGNSQTLVEYTIRKGRNGVMPPWNEVLGPEKVHLVSAYVYSLSQEEKAAE</sequence>
<evidence type="ECO:0000259" key="23">
    <source>
        <dbReference type="PROSITE" id="PS51007"/>
    </source>
</evidence>
<keyword evidence="4 19" id="KW-0813">Transport</keyword>
<gene>
    <name evidence="24" type="primary">ccoP2</name>
    <name evidence="24" type="ORF">EHSB41UT_01622</name>
</gene>
<dbReference type="NCBIfam" id="TIGR00782">
    <property type="entry name" value="ccoP"/>
    <property type="match status" value="1"/>
</dbReference>
<keyword evidence="10 19" id="KW-0479">Metal-binding</keyword>
<dbReference type="GO" id="GO:0005886">
    <property type="term" value="C:plasma membrane"/>
    <property type="evidence" value="ECO:0007669"/>
    <property type="project" value="UniProtKB-SubCell"/>
</dbReference>
<keyword evidence="25" id="KW-1185">Reference proteome</keyword>
<evidence type="ECO:0000256" key="12">
    <source>
        <dbReference type="ARBA" id="ARBA00022781"/>
    </source>
</evidence>
<feature type="binding site" description="covalent" evidence="21">
    <location>
        <position position="143"/>
    </location>
    <ligand>
        <name>heme c</name>
        <dbReference type="ChEBI" id="CHEBI:61717"/>
        <label>1</label>
    </ligand>
</feature>
<dbReference type="PROSITE" id="PS51007">
    <property type="entry name" value="CYTC"/>
    <property type="match status" value="2"/>
</dbReference>
<keyword evidence="15 19" id="KW-0560">Oxidoreductase</keyword>
<evidence type="ECO:0000256" key="19">
    <source>
        <dbReference type="PIRNR" id="PIRNR000006"/>
    </source>
</evidence>
<evidence type="ECO:0000256" key="9">
    <source>
        <dbReference type="ARBA" id="ARBA00022692"/>
    </source>
</evidence>
<evidence type="ECO:0000256" key="3">
    <source>
        <dbReference type="ARBA" id="ARBA00006113"/>
    </source>
</evidence>
<evidence type="ECO:0000256" key="20">
    <source>
        <dbReference type="PIRSR" id="PIRSR000006-1"/>
    </source>
</evidence>
<dbReference type="InterPro" id="IPR050597">
    <property type="entry name" value="Cytochrome_c_Oxidase_Subunit"/>
</dbReference>
<feature type="binding site" description="axial binding residue" evidence="20">
    <location>
        <position position="273"/>
    </location>
    <ligand>
        <name>heme c</name>
        <dbReference type="ChEBI" id="CHEBI:61717"/>
        <label>1</label>
    </ligand>
    <ligandPart>
        <name>Fe</name>
        <dbReference type="ChEBI" id="CHEBI:18248"/>
    </ligandPart>
</feature>
<feature type="binding site" description="covalent" evidence="21">
    <location>
        <position position="140"/>
    </location>
    <ligand>
        <name>heme c</name>
        <dbReference type="ChEBI" id="CHEBI:61717"/>
        <label>1</label>
    </ligand>
</feature>
<feature type="domain" description="Cytochrome c" evidence="23">
    <location>
        <begin position="127"/>
        <end position="206"/>
    </location>
</feature>
<protein>
    <recommendedName>
        <fullName evidence="19">Cbb3-type cytochrome c oxidase subunit</fullName>
    </recommendedName>
</protein>
<evidence type="ECO:0000256" key="14">
    <source>
        <dbReference type="ARBA" id="ARBA00022989"/>
    </source>
</evidence>
<dbReference type="InterPro" id="IPR009056">
    <property type="entry name" value="Cyt_c-like_dom"/>
</dbReference>
<reference evidence="24 25" key="1">
    <citation type="submission" date="2017-03" db="EMBL/GenBank/DDBJ databases">
        <authorList>
            <person name="Afonso C.L."/>
            <person name="Miller P.J."/>
            <person name="Scott M.A."/>
            <person name="Spackman E."/>
            <person name="Goraichik I."/>
            <person name="Dimitrov K.M."/>
            <person name="Suarez D.L."/>
            <person name="Swayne D.E."/>
        </authorList>
    </citation>
    <scope>NUCLEOTIDE SEQUENCE [LARGE SCALE GENOMIC DNA]</scope>
    <source>
        <strain evidence="24">SB41UT1</strain>
    </source>
</reference>
<dbReference type="PIRSF" id="PIRSF000006">
    <property type="entry name" value="Cbb3-Cox_fixP"/>
    <property type="match status" value="1"/>
</dbReference>
<feature type="binding site" description="axial binding residue" evidence="20">
    <location>
        <position position="144"/>
    </location>
    <ligand>
        <name>heme c</name>
        <dbReference type="ChEBI" id="CHEBI:61717"/>
        <label>1</label>
    </ligand>
    <ligandPart>
        <name>Fe</name>
        <dbReference type="ChEBI" id="CHEBI:18248"/>
    </ligandPart>
</feature>
<accession>A0A1X7AHS6</accession>
<dbReference type="InterPro" id="IPR032858">
    <property type="entry name" value="CcoP_N"/>
</dbReference>
<comment type="pathway">
    <text evidence="2 19">Energy metabolism; oxidative phosphorylation.</text>
</comment>
<feature type="binding site" description="axial binding residue" evidence="20">
    <location>
        <position position="232"/>
    </location>
    <ligand>
        <name>heme c</name>
        <dbReference type="ChEBI" id="CHEBI:61717"/>
        <label>2</label>
    </ligand>
    <ligandPart>
        <name>Fe</name>
        <dbReference type="ChEBI" id="CHEBI:18248"/>
    </ligandPart>
</feature>
<comment type="function">
    <text evidence="19">C-type cytochrome. Part of the cbb3-type cytochrome c oxidase complex.</text>
</comment>
<dbReference type="InterPro" id="IPR036909">
    <property type="entry name" value="Cyt_c-like_dom_sf"/>
</dbReference>
<evidence type="ECO:0000256" key="1">
    <source>
        <dbReference type="ARBA" id="ARBA00004533"/>
    </source>
</evidence>
<evidence type="ECO:0000256" key="13">
    <source>
        <dbReference type="ARBA" id="ARBA00022982"/>
    </source>
</evidence>
<dbReference type="Proteomes" id="UP000196573">
    <property type="component" value="Unassembled WGS sequence"/>
</dbReference>
<dbReference type="GO" id="GO:0009055">
    <property type="term" value="F:electron transfer activity"/>
    <property type="evidence" value="ECO:0007669"/>
    <property type="project" value="InterPro"/>
</dbReference>
<evidence type="ECO:0000256" key="8">
    <source>
        <dbReference type="ARBA" id="ARBA00022660"/>
    </source>
</evidence>
<dbReference type="PANTHER" id="PTHR33751:SF1">
    <property type="entry name" value="CBB3-TYPE CYTOCHROME C OXIDASE SUBUNIT FIXP"/>
    <property type="match status" value="1"/>
</dbReference>
<evidence type="ECO:0000256" key="2">
    <source>
        <dbReference type="ARBA" id="ARBA00004673"/>
    </source>
</evidence>
<keyword evidence="18 19" id="KW-0472">Membrane</keyword>
<keyword evidence="13 19" id="KW-0249">Electron transport</keyword>
<evidence type="ECO:0000256" key="16">
    <source>
        <dbReference type="ARBA" id="ARBA00023004"/>
    </source>
</evidence>
<dbReference type="InterPro" id="IPR004678">
    <property type="entry name" value="Cyt_c_oxidase_cbb3_su3"/>
</dbReference>
<dbReference type="PRINTS" id="PR00605">
    <property type="entry name" value="CYTCHROMECIC"/>
</dbReference>
<comment type="subunit">
    <text evidence="19">Component of the cbb3-type cytochrome c oxidase.</text>
</comment>